<dbReference type="GO" id="GO:0000976">
    <property type="term" value="F:transcription cis-regulatory region binding"/>
    <property type="evidence" value="ECO:0007669"/>
    <property type="project" value="TreeGrafter"/>
</dbReference>
<dbReference type="Pfam" id="PF00356">
    <property type="entry name" value="LacI"/>
    <property type="match status" value="1"/>
</dbReference>
<dbReference type="GO" id="GO:0003700">
    <property type="term" value="F:DNA-binding transcription factor activity"/>
    <property type="evidence" value="ECO:0007669"/>
    <property type="project" value="TreeGrafter"/>
</dbReference>
<dbReference type="SUPFAM" id="SSF53822">
    <property type="entry name" value="Periplasmic binding protein-like I"/>
    <property type="match status" value="1"/>
</dbReference>
<dbReference type="CDD" id="cd01392">
    <property type="entry name" value="HTH_LacI"/>
    <property type="match status" value="1"/>
</dbReference>
<evidence type="ECO:0000256" key="2">
    <source>
        <dbReference type="ARBA" id="ARBA00023125"/>
    </source>
</evidence>
<dbReference type="InterPro" id="IPR000843">
    <property type="entry name" value="HTH_LacI"/>
</dbReference>
<gene>
    <name evidence="5" type="ORF">WG68_07765</name>
</gene>
<dbReference type="SMART" id="SM00354">
    <property type="entry name" value="HTH_LACI"/>
    <property type="match status" value="1"/>
</dbReference>
<dbReference type="InterPro" id="IPR028082">
    <property type="entry name" value="Peripla_BP_I"/>
</dbReference>
<organism evidence="5 6">
    <name type="scientific">Arsukibacterium ikkense</name>
    <dbReference type="NCBI Taxonomy" id="336831"/>
    <lineage>
        <taxon>Bacteria</taxon>
        <taxon>Pseudomonadati</taxon>
        <taxon>Pseudomonadota</taxon>
        <taxon>Gammaproteobacteria</taxon>
        <taxon>Chromatiales</taxon>
        <taxon>Chromatiaceae</taxon>
        <taxon>Arsukibacterium</taxon>
    </lineage>
</organism>
<evidence type="ECO:0000313" key="6">
    <source>
        <dbReference type="Proteomes" id="UP000034228"/>
    </source>
</evidence>
<dbReference type="Proteomes" id="UP000034228">
    <property type="component" value="Unassembled WGS sequence"/>
</dbReference>
<keyword evidence="1" id="KW-0805">Transcription regulation</keyword>
<sequence length="335" mass="36721">MATIYQVSELAGVSLATVSRVMNNNVRVSEATRNKVLAAMEQLGYRPNSIAQSLASNRSNSIGILVSELHGPFYGEMLTGIEAEFRAAGKHVIIAAGHSERVTEEDGIEFLLSRNCDALILHVEAVSDQFLIELSKQETPFVLLNRQVEALADRCISLDNELGGFLATDYLLSQGHRHIAYIAGPMWKTDARDRFRGHQRALAGYQLAAEDKLFYEGDFRETGGSKGLQALLASGRPFSAVVCANDEMASGALTAARELGYEVPADFSVMGFDNVNFAYYTYPKLSTIDYPISAMGHMAARWVLKQVYKQSSIAVQQVFDPHLIARDSVAEATIT</sequence>
<protein>
    <submittedName>
        <fullName evidence="5">LacI family transcriptional regulator</fullName>
    </submittedName>
</protein>
<evidence type="ECO:0000256" key="1">
    <source>
        <dbReference type="ARBA" id="ARBA00023015"/>
    </source>
</evidence>
<proteinExistence type="predicted"/>
<comment type="caution">
    <text evidence="5">The sequence shown here is derived from an EMBL/GenBank/DDBJ whole genome shotgun (WGS) entry which is preliminary data.</text>
</comment>
<evidence type="ECO:0000313" key="5">
    <source>
        <dbReference type="EMBL" id="KKO45902.1"/>
    </source>
</evidence>
<dbReference type="PATRIC" id="fig|336831.14.peg.760"/>
<dbReference type="InterPro" id="IPR010982">
    <property type="entry name" value="Lambda_DNA-bd_dom_sf"/>
</dbReference>
<dbReference type="InterPro" id="IPR046335">
    <property type="entry name" value="LacI/GalR-like_sensor"/>
</dbReference>
<dbReference type="SUPFAM" id="SSF47413">
    <property type="entry name" value="lambda repressor-like DNA-binding domains"/>
    <property type="match status" value="1"/>
</dbReference>
<dbReference type="STRING" id="336831.WG68_07765"/>
<evidence type="ECO:0000259" key="4">
    <source>
        <dbReference type="PROSITE" id="PS50932"/>
    </source>
</evidence>
<evidence type="ECO:0000256" key="3">
    <source>
        <dbReference type="ARBA" id="ARBA00023163"/>
    </source>
</evidence>
<dbReference type="PANTHER" id="PTHR30146">
    <property type="entry name" value="LACI-RELATED TRANSCRIPTIONAL REPRESSOR"/>
    <property type="match status" value="1"/>
</dbReference>
<dbReference type="PROSITE" id="PS50932">
    <property type="entry name" value="HTH_LACI_2"/>
    <property type="match status" value="1"/>
</dbReference>
<keyword evidence="6" id="KW-1185">Reference proteome</keyword>
<dbReference type="CDD" id="cd06270">
    <property type="entry name" value="PBP1_GalS-like"/>
    <property type="match status" value="1"/>
</dbReference>
<dbReference type="PANTHER" id="PTHR30146:SF109">
    <property type="entry name" value="HTH-TYPE TRANSCRIPTIONAL REGULATOR GALS"/>
    <property type="match status" value="1"/>
</dbReference>
<dbReference type="Pfam" id="PF13377">
    <property type="entry name" value="Peripla_BP_3"/>
    <property type="match status" value="1"/>
</dbReference>
<dbReference type="AlphaFoldDB" id="A0A0M2V4W0"/>
<feature type="domain" description="HTH lacI-type" evidence="4">
    <location>
        <begin position="2"/>
        <end position="56"/>
    </location>
</feature>
<dbReference type="Gene3D" id="3.40.50.2300">
    <property type="match status" value="2"/>
</dbReference>
<keyword evidence="3" id="KW-0804">Transcription</keyword>
<reference evidence="5 6" key="1">
    <citation type="submission" date="2015-03" db="EMBL/GenBank/DDBJ databases">
        <title>Draft genome sequences of two protease-producing strains of Arsukibacterium isolated from two cold and alkaline environments.</title>
        <authorList>
            <person name="Lylloff J.E."/>
            <person name="Skov L.B."/>
            <person name="Jepsen M."/>
            <person name="Hallin P.F."/>
            <person name="Sorensen S.J."/>
            <person name="Stougaard P."/>
            <person name="Glaring M.A."/>
        </authorList>
    </citation>
    <scope>NUCLEOTIDE SEQUENCE [LARGE SCALE GENOMIC DNA]</scope>
    <source>
        <strain evidence="5 6">GCM72</strain>
    </source>
</reference>
<dbReference type="Gene3D" id="1.10.260.40">
    <property type="entry name" value="lambda repressor-like DNA-binding domains"/>
    <property type="match status" value="1"/>
</dbReference>
<keyword evidence="2" id="KW-0238">DNA-binding</keyword>
<dbReference type="RefSeq" id="WP_046557106.1">
    <property type="nucleotide sequence ID" value="NZ_LAHO01000006.1"/>
</dbReference>
<accession>A0A0M2V4W0</accession>
<name>A0A0M2V4W0_9GAMM</name>
<dbReference type="OrthoDB" id="9798934at2"/>
<dbReference type="EMBL" id="LAHO01000006">
    <property type="protein sequence ID" value="KKO45902.1"/>
    <property type="molecule type" value="Genomic_DNA"/>
</dbReference>